<name>A0A0C9YEN8_9AGAR</name>
<reference evidence="8 9" key="1">
    <citation type="submission" date="2014-04" db="EMBL/GenBank/DDBJ databases">
        <authorList>
            <consortium name="DOE Joint Genome Institute"/>
            <person name="Kuo A."/>
            <person name="Kohler A."/>
            <person name="Nagy L.G."/>
            <person name="Floudas D."/>
            <person name="Copeland A."/>
            <person name="Barry K.W."/>
            <person name="Cichocki N."/>
            <person name="Veneault-Fourrey C."/>
            <person name="LaButti K."/>
            <person name="Lindquist E.A."/>
            <person name="Lipzen A."/>
            <person name="Lundell T."/>
            <person name="Morin E."/>
            <person name="Murat C."/>
            <person name="Sun H."/>
            <person name="Tunlid A."/>
            <person name="Henrissat B."/>
            <person name="Grigoriev I.V."/>
            <person name="Hibbett D.S."/>
            <person name="Martin F."/>
            <person name="Nordberg H.P."/>
            <person name="Cantor M.N."/>
            <person name="Hua S.X."/>
        </authorList>
    </citation>
    <scope>NUCLEOTIDE SEQUENCE [LARGE SCALE GENOMIC DNA]</scope>
    <source>
        <strain evidence="8 9">LaAM-08-1</strain>
    </source>
</reference>
<proteinExistence type="inferred from homology"/>
<dbReference type="InterPro" id="IPR055170">
    <property type="entry name" value="GFO_IDH_MocA-like_dom"/>
</dbReference>
<dbReference type="InterPro" id="IPR050984">
    <property type="entry name" value="Gfo/Idh/MocA_domain"/>
</dbReference>
<sequence length="394" mass="43492">MAWCLDFVKRVSNPSVDPVTTASQPVKFGILGAAAIAPPALISPAKSHPEVQVYAVAARDQKRAEAFAKKHGIEKAYGGSTGYQQLLDDPEVEAVYNPLPNSLHYECTMKALAAGKHVLLEKPGADTAEETREMFKLAESKGLILMEAFHYRFHPAVQRLKAIVDGGELGAVKHISTSLTVPKGIMRPGDIRYEYELGGGALMDMGCYTLSCLRYLSSSEPVSIESAMHEVYVPPSPPSDYVRNVDRRTVADLLFPKGVTGTITCDLAMPPTLGVIPKMPQISAVVKCENGEVELFNFVAPAIYHWIKVKVVDGNGKAKTRVEKVYRFDGEEKGKEWSTYRYQLEGFVDQLKGRKPQTWITKEDSVANMEWIEKIYEKTGLGSRRKSSYVAVTS</sequence>
<accession>A0A0C9YEN8</accession>
<evidence type="ECO:0000256" key="2">
    <source>
        <dbReference type="ARBA" id="ARBA00023002"/>
    </source>
</evidence>
<reference evidence="9" key="2">
    <citation type="submission" date="2015-01" db="EMBL/GenBank/DDBJ databases">
        <title>Evolutionary Origins and Diversification of the Mycorrhizal Mutualists.</title>
        <authorList>
            <consortium name="DOE Joint Genome Institute"/>
            <consortium name="Mycorrhizal Genomics Consortium"/>
            <person name="Kohler A."/>
            <person name="Kuo A."/>
            <person name="Nagy L.G."/>
            <person name="Floudas D."/>
            <person name="Copeland A."/>
            <person name="Barry K.W."/>
            <person name="Cichocki N."/>
            <person name="Veneault-Fourrey C."/>
            <person name="LaButti K."/>
            <person name="Lindquist E.A."/>
            <person name="Lipzen A."/>
            <person name="Lundell T."/>
            <person name="Morin E."/>
            <person name="Murat C."/>
            <person name="Riley R."/>
            <person name="Ohm R."/>
            <person name="Sun H."/>
            <person name="Tunlid A."/>
            <person name="Henrissat B."/>
            <person name="Grigoriev I.V."/>
            <person name="Hibbett D.S."/>
            <person name="Martin F."/>
        </authorList>
    </citation>
    <scope>NUCLEOTIDE SEQUENCE [LARGE SCALE GENOMIC DNA]</scope>
    <source>
        <strain evidence="9">LaAM-08-1</strain>
    </source>
</reference>
<evidence type="ECO:0000313" key="9">
    <source>
        <dbReference type="Proteomes" id="UP000054477"/>
    </source>
</evidence>
<dbReference type="Pfam" id="PF01408">
    <property type="entry name" value="GFO_IDH_MocA"/>
    <property type="match status" value="1"/>
</dbReference>
<dbReference type="Pfam" id="PF22725">
    <property type="entry name" value="GFO_IDH_MocA_C3"/>
    <property type="match status" value="1"/>
</dbReference>
<dbReference type="GO" id="GO:0000166">
    <property type="term" value="F:nucleotide binding"/>
    <property type="evidence" value="ECO:0007669"/>
    <property type="project" value="InterPro"/>
</dbReference>
<dbReference type="Proteomes" id="UP000054477">
    <property type="component" value="Unassembled WGS sequence"/>
</dbReference>
<evidence type="ECO:0000256" key="4">
    <source>
        <dbReference type="ARBA" id="ARBA00042988"/>
    </source>
</evidence>
<gene>
    <name evidence="8" type="ORF">K443DRAFT_84097</name>
</gene>
<feature type="domain" description="Gfo/Idh/MocA-like oxidoreductase N-terminal" evidence="6">
    <location>
        <begin position="27"/>
        <end position="148"/>
    </location>
</feature>
<evidence type="ECO:0000256" key="1">
    <source>
        <dbReference type="ARBA" id="ARBA00010928"/>
    </source>
</evidence>
<protein>
    <recommendedName>
        <fullName evidence="3">D-xylose 1-dehydrogenase (NADP(+), D-xylono-1,5-lactone-forming)</fullName>
        <ecNumber evidence="3">1.1.1.179</ecNumber>
    </recommendedName>
    <alternativeName>
        <fullName evidence="4">D-xylose-NADP dehydrogenase</fullName>
    </alternativeName>
</protein>
<dbReference type="Gene3D" id="3.40.50.720">
    <property type="entry name" value="NAD(P)-binding Rossmann-like Domain"/>
    <property type="match status" value="1"/>
</dbReference>
<comment type="similarity">
    <text evidence="1">Belongs to the Gfo/Idh/MocA family.</text>
</comment>
<dbReference type="SUPFAM" id="SSF55347">
    <property type="entry name" value="Glyceraldehyde-3-phosphate dehydrogenase-like, C-terminal domain"/>
    <property type="match status" value="1"/>
</dbReference>
<dbReference type="Gene3D" id="3.30.360.10">
    <property type="entry name" value="Dihydrodipicolinate Reductase, domain 2"/>
    <property type="match status" value="1"/>
</dbReference>
<evidence type="ECO:0000313" key="8">
    <source>
        <dbReference type="EMBL" id="KIK08907.1"/>
    </source>
</evidence>
<dbReference type="OrthoDB" id="64915at2759"/>
<evidence type="ECO:0000259" key="6">
    <source>
        <dbReference type="Pfam" id="PF01408"/>
    </source>
</evidence>
<evidence type="ECO:0000259" key="7">
    <source>
        <dbReference type="Pfam" id="PF22725"/>
    </source>
</evidence>
<dbReference type="HOGENOM" id="CLU_023194_5_2_1"/>
<dbReference type="GO" id="GO:0047837">
    <property type="term" value="F:D-xylose 1-dehydrogenase (NADP+) activity"/>
    <property type="evidence" value="ECO:0007669"/>
    <property type="project" value="UniProtKB-EC"/>
</dbReference>
<dbReference type="AlphaFoldDB" id="A0A0C9YEN8"/>
<dbReference type="EMBL" id="KN838540">
    <property type="protein sequence ID" value="KIK08907.1"/>
    <property type="molecule type" value="Genomic_DNA"/>
</dbReference>
<keyword evidence="2" id="KW-0560">Oxidoreductase</keyword>
<dbReference type="PANTHER" id="PTHR22604:SF105">
    <property type="entry name" value="TRANS-1,2-DIHYDROBENZENE-1,2-DIOL DEHYDROGENASE"/>
    <property type="match status" value="1"/>
</dbReference>
<keyword evidence="9" id="KW-1185">Reference proteome</keyword>
<organism evidence="8 9">
    <name type="scientific">Laccaria amethystina LaAM-08-1</name>
    <dbReference type="NCBI Taxonomy" id="1095629"/>
    <lineage>
        <taxon>Eukaryota</taxon>
        <taxon>Fungi</taxon>
        <taxon>Dikarya</taxon>
        <taxon>Basidiomycota</taxon>
        <taxon>Agaricomycotina</taxon>
        <taxon>Agaricomycetes</taxon>
        <taxon>Agaricomycetidae</taxon>
        <taxon>Agaricales</taxon>
        <taxon>Agaricineae</taxon>
        <taxon>Hydnangiaceae</taxon>
        <taxon>Laccaria</taxon>
    </lineage>
</organism>
<dbReference type="InterPro" id="IPR036291">
    <property type="entry name" value="NAD(P)-bd_dom_sf"/>
</dbReference>
<dbReference type="EC" id="1.1.1.179" evidence="3"/>
<evidence type="ECO:0000256" key="3">
    <source>
        <dbReference type="ARBA" id="ARBA00038984"/>
    </source>
</evidence>
<dbReference type="PANTHER" id="PTHR22604">
    <property type="entry name" value="OXIDOREDUCTASES"/>
    <property type="match status" value="1"/>
</dbReference>
<dbReference type="STRING" id="1095629.A0A0C9YEN8"/>
<feature type="domain" description="GFO/IDH/MocA-like oxidoreductase" evidence="7">
    <location>
        <begin position="157"/>
        <end position="292"/>
    </location>
</feature>
<evidence type="ECO:0000256" key="5">
    <source>
        <dbReference type="ARBA" id="ARBA00049233"/>
    </source>
</evidence>
<comment type="catalytic activity">
    <reaction evidence="5">
        <text>D-xylose + NADP(+) = D-xylono-1,5-lactone + NADPH + H(+)</text>
        <dbReference type="Rhea" id="RHEA:22000"/>
        <dbReference type="ChEBI" id="CHEBI:15378"/>
        <dbReference type="ChEBI" id="CHEBI:15867"/>
        <dbReference type="ChEBI" id="CHEBI:53455"/>
        <dbReference type="ChEBI" id="CHEBI:57783"/>
        <dbReference type="ChEBI" id="CHEBI:58349"/>
        <dbReference type="EC" id="1.1.1.179"/>
    </reaction>
</comment>
<dbReference type="InterPro" id="IPR000683">
    <property type="entry name" value="Gfo/Idh/MocA-like_OxRdtase_N"/>
</dbReference>
<dbReference type="SUPFAM" id="SSF51735">
    <property type="entry name" value="NAD(P)-binding Rossmann-fold domains"/>
    <property type="match status" value="1"/>
</dbReference>